<dbReference type="SUPFAM" id="SSF53383">
    <property type="entry name" value="PLP-dependent transferases"/>
    <property type="match status" value="1"/>
</dbReference>
<organism evidence="8 9">
    <name type="scientific">Weissella coleopterorum</name>
    <dbReference type="NCBI Taxonomy" id="2714949"/>
    <lineage>
        <taxon>Bacteria</taxon>
        <taxon>Bacillati</taxon>
        <taxon>Bacillota</taxon>
        <taxon>Bacilli</taxon>
        <taxon>Lactobacillales</taxon>
        <taxon>Lactobacillaceae</taxon>
        <taxon>Weissella</taxon>
    </lineage>
</organism>
<proteinExistence type="inferred from homology"/>
<dbReference type="KEGG" id="wco:G7084_06605"/>
<evidence type="ECO:0000256" key="6">
    <source>
        <dbReference type="RuleBase" id="RU000481"/>
    </source>
</evidence>
<evidence type="ECO:0000256" key="5">
    <source>
        <dbReference type="ARBA" id="ARBA00022898"/>
    </source>
</evidence>
<dbReference type="RefSeq" id="WP_166011147.1">
    <property type="nucleotide sequence ID" value="NZ_CP049888.1"/>
</dbReference>
<keyword evidence="9" id="KW-1185">Reference proteome</keyword>
<dbReference type="Pfam" id="PF00155">
    <property type="entry name" value="Aminotran_1_2"/>
    <property type="match status" value="1"/>
</dbReference>
<dbReference type="PROSITE" id="PS00105">
    <property type="entry name" value="AA_TRANSFER_CLASS_1"/>
    <property type="match status" value="1"/>
</dbReference>
<dbReference type="PANTHER" id="PTHR46383">
    <property type="entry name" value="ASPARTATE AMINOTRANSFERASE"/>
    <property type="match status" value="1"/>
</dbReference>
<dbReference type="CDD" id="cd00609">
    <property type="entry name" value="AAT_like"/>
    <property type="match status" value="1"/>
</dbReference>
<dbReference type="InterPro" id="IPR004838">
    <property type="entry name" value="NHTrfase_class1_PyrdxlP-BS"/>
</dbReference>
<feature type="domain" description="Aminotransferase class I/classII large" evidence="7">
    <location>
        <begin position="35"/>
        <end position="383"/>
    </location>
</feature>
<keyword evidence="4 6" id="KW-0808">Transferase</keyword>
<name>A0A6G8B182_9LACO</name>
<protein>
    <recommendedName>
        <fullName evidence="6">Aminotransferase</fullName>
        <ecNumber evidence="6">2.6.1.-</ecNumber>
    </recommendedName>
</protein>
<sequence length="396" mass="43521">MKQEFVQPINQTVQAMTIDGLTGFQKKIAGIEDLVYLTFGEPGFNIEDSIKDAVIEGVKNNHSHYAVAEGDMVLRQAAVDNYNEKFDLHFNGPENVVVTSGVTEAIYVLFQTLLNPGDGVLIPTPAYPPYYAAINIIGGQMLKVDTSKTAFKITPQMIDEEIANADFPVKVILFNYPSNPTGATYTEAELRELANTFKKHQLWVISDEIYAELTYDIQHVSMMKILPEQTVMITGLSKSHAMTGYRIGFVIGAAAIIAEVSKVHDTLTFSLPQVTQDGAIAALTQAKDAPAKMRKIYQRRRDFVVEKMTAMGFEVGNPQGAFYIFARIPTDFSAGADGLAFAWSLATEGGVGVAPGIAFSDQTADYIRISYAANDENLATGMERMAAWIEQERAKR</sequence>
<dbReference type="InterPro" id="IPR015422">
    <property type="entry name" value="PyrdxlP-dep_Trfase_small"/>
</dbReference>
<dbReference type="InterPro" id="IPR004839">
    <property type="entry name" value="Aminotransferase_I/II_large"/>
</dbReference>
<dbReference type="GO" id="GO:0008483">
    <property type="term" value="F:transaminase activity"/>
    <property type="evidence" value="ECO:0007669"/>
    <property type="project" value="UniProtKB-KW"/>
</dbReference>
<dbReference type="InterPro" id="IPR050596">
    <property type="entry name" value="AspAT/PAT-like"/>
</dbReference>
<keyword evidence="3 6" id="KW-0032">Aminotransferase</keyword>
<dbReference type="AlphaFoldDB" id="A0A6G8B182"/>
<dbReference type="Gene3D" id="3.90.1150.10">
    <property type="entry name" value="Aspartate Aminotransferase, domain 1"/>
    <property type="match status" value="1"/>
</dbReference>
<dbReference type="InterPro" id="IPR015424">
    <property type="entry name" value="PyrdxlP-dep_Trfase"/>
</dbReference>
<dbReference type="InterPro" id="IPR015421">
    <property type="entry name" value="PyrdxlP-dep_Trfase_major"/>
</dbReference>
<dbReference type="PANTHER" id="PTHR46383:SF4">
    <property type="entry name" value="AMINOTRANSFERASE"/>
    <property type="match status" value="1"/>
</dbReference>
<dbReference type="EMBL" id="CP049888">
    <property type="protein sequence ID" value="QIL50997.1"/>
    <property type="molecule type" value="Genomic_DNA"/>
</dbReference>
<evidence type="ECO:0000259" key="7">
    <source>
        <dbReference type="Pfam" id="PF00155"/>
    </source>
</evidence>
<reference evidence="8 9" key="1">
    <citation type="submission" date="2020-03" db="EMBL/GenBank/DDBJ databases">
        <title>Weissella sp. nov., isolated from Cybister lewisianus.</title>
        <authorList>
            <person name="Hyun D.-W."/>
            <person name="Bae J.-W."/>
        </authorList>
    </citation>
    <scope>NUCLEOTIDE SEQUENCE [LARGE SCALE GENOMIC DNA]</scope>
    <source>
        <strain evidence="8 9">HDW19</strain>
    </source>
</reference>
<dbReference type="GO" id="GO:0006520">
    <property type="term" value="P:amino acid metabolic process"/>
    <property type="evidence" value="ECO:0007669"/>
    <property type="project" value="InterPro"/>
</dbReference>
<dbReference type="Proteomes" id="UP000500741">
    <property type="component" value="Chromosome"/>
</dbReference>
<evidence type="ECO:0000313" key="8">
    <source>
        <dbReference type="EMBL" id="QIL50997.1"/>
    </source>
</evidence>
<evidence type="ECO:0000256" key="1">
    <source>
        <dbReference type="ARBA" id="ARBA00001933"/>
    </source>
</evidence>
<evidence type="ECO:0000256" key="4">
    <source>
        <dbReference type="ARBA" id="ARBA00022679"/>
    </source>
</evidence>
<evidence type="ECO:0000256" key="3">
    <source>
        <dbReference type="ARBA" id="ARBA00022576"/>
    </source>
</evidence>
<dbReference type="Gene3D" id="3.40.640.10">
    <property type="entry name" value="Type I PLP-dependent aspartate aminotransferase-like (Major domain)"/>
    <property type="match status" value="1"/>
</dbReference>
<evidence type="ECO:0000256" key="2">
    <source>
        <dbReference type="ARBA" id="ARBA00007441"/>
    </source>
</evidence>
<comment type="cofactor">
    <cofactor evidence="1 6">
        <name>pyridoxal 5'-phosphate</name>
        <dbReference type="ChEBI" id="CHEBI:597326"/>
    </cofactor>
</comment>
<evidence type="ECO:0000313" key="9">
    <source>
        <dbReference type="Proteomes" id="UP000500741"/>
    </source>
</evidence>
<dbReference type="EC" id="2.6.1.-" evidence="6"/>
<accession>A0A6G8B182</accession>
<keyword evidence="5" id="KW-0663">Pyridoxal phosphate</keyword>
<dbReference type="GO" id="GO:0030170">
    <property type="term" value="F:pyridoxal phosphate binding"/>
    <property type="evidence" value="ECO:0007669"/>
    <property type="project" value="InterPro"/>
</dbReference>
<gene>
    <name evidence="8" type="ORF">G7084_06605</name>
</gene>
<comment type="similarity">
    <text evidence="2 6">Belongs to the class-I pyridoxal-phosphate-dependent aminotransferase family.</text>
</comment>